<dbReference type="SUPFAM" id="SSF58038">
    <property type="entry name" value="SNARE fusion complex"/>
    <property type="match status" value="1"/>
</dbReference>
<comment type="subcellular location">
    <subcellularLocation>
        <location evidence="8">Prevacuolar compartment membrane</location>
        <topology evidence="8">Single-pass type IV membrane protein</topology>
    </subcellularLocation>
</comment>
<dbReference type="GO" id="GO:0042147">
    <property type="term" value="P:retrograde transport, endosome to Golgi"/>
    <property type="evidence" value="ECO:0007669"/>
    <property type="project" value="TreeGrafter"/>
</dbReference>
<evidence type="ECO:0000259" key="11">
    <source>
        <dbReference type="SMART" id="SM00397"/>
    </source>
</evidence>
<dbReference type="GO" id="GO:0005794">
    <property type="term" value="C:Golgi apparatus"/>
    <property type="evidence" value="ECO:0007669"/>
    <property type="project" value="TreeGrafter"/>
</dbReference>
<evidence type="ECO:0000313" key="12">
    <source>
        <dbReference type="EMBL" id="RCH86816.1"/>
    </source>
</evidence>
<dbReference type="GO" id="GO:0006886">
    <property type="term" value="P:intracellular protein transport"/>
    <property type="evidence" value="ECO:0007669"/>
    <property type="project" value="InterPro"/>
</dbReference>
<evidence type="ECO:0000256" key="7">
    <source>
        <dbReference type="ARBA" id="ARBA00023136"/>
    </source>
</evidence>
<keyword evidence="3 10" id="KW-0812">Transmembrane</keyword>
<gene>
    <name evidence="12" type="ORF">CU097_009500</name>
</gene>
<dbReference type="Gene3D" id="1.20.58.400">
    <property type="entry name" value="t-snare proteins"/>
    <property type="match status" value="1"/>
</dbReference>
<keyword evidence="5 10" id="KW-1133">Transmembrane helix</keyword>
<reference evidence="12 13" key="1">
    <citation type="journal article" date="2018" name="G3 (Bethesda)">
        <title>Phylogenetic and Phylogenomic Definition of Rhizopus Species.</title>
        <authorList>
            <person name="Gryganskyi A.P."/>
            <person name="Golan J."/>
            <person name="Dolatabadi S."/>
            <person name="Mondo S."/>
            <person name="Robb S."/>
            <person name="Idnurm A."/>
            <person name="Muszewska A."/>
            <person name="Steczkiewicz K."/>
            <person name="Masonjones S."/>
            <person name="Liao H.L."/>
            <person name="Gajdeczka M.T."/>
            <person name="Anike F."/>
            <person name="Vuek A."/>
            <person name="Anishchenko I.M."/>
            <person name="Voigt K."/>
            <person name="de Hoog G.S."/>
            <person name="Smith M.E."/>
            <person name="Heitman J."/>
            <person name="Vilgalys R."/>
            <person name="Stajich J.E."/>
        </authorList>
    </citation>
    <scope>NUCLEOTIDE SEQUENCE [LARGE SCALE GENOMIC DNA]</scope>
    <source>
        <strain evidence="12 13">CBS 357.93</strain>
    </source>
</reference>
<dbReference type="GO" id="GO:0048280">
    <property type="term" value="P:vesicle fusion with Golgi apparatus"/>
    <property type="evidence" value="ECO:0007669"/>
    <property type="project" value="TreeGrafter"/>
</dbReference>
<comment type="caution">
    <text evidence="12">The sequence shown here is derived from an EMBL/GenBank/DDBJ whole genome shotgun (WGS) entry which is preliminary data.</text>
</comment>
<keyword evidence="6 9" id="KW-0175">Coiled coil</keyword>
<dbReference type="STRING" id="86630.A0A367JA67"/>
<dbReference type="GO" id="GO:0012507">
    <property type="term" value="C:ER to Golgi transport vesicle membrane"/>
    <property type="evidence" value="ECO:0007669"/>
    <property type="project" value="TreeGrafter"/>
</dbReference>
<name>A0A367JA67_RHIAZ</name>
<evidence type="ECO:0000256" key="1">
    <source>
        <dbReference type="ARBA" id="ARBA00006108"/>
    </source>
</evidence>
<dbReference type="InterPro" id="IPR000727">
    <property type="entry name" value="T_SNARE_dom"/>
</dbReference>
<keyword evidence="13" id="KW-1185">Reference proteome</keyword>
<evidence type="ECO:0000256" key="2">
    <source>
        <dbReference type="ARBA" id="ARBA00022448"/>
    </source>
</evidence>
<dbReference type="InterPro" id="IPR007705">
    <property type="entry name" value="Vesicle_trsprt_v-SNARE_N"/>
</dbReference>
<sequence>MATSDLFANYEQDFTSIADSIKSKIEKQIPNQKGEERKATIRAVERELDEADEILGQMEMEVLNVPTPSRTRLQAKLRLYKSEVEKLKRDLRRTTAIIPKNTDREELLGGLGNNDDLQSDYDASTMDQRQRLLSGTERLAQSSRRLEDSHRLALETEGIGINILSTLKGQRETLIRARDTLAEADSHIDKASRTLKGMARRMATNKLITAAIIIILIALIVLVIWSKLF</sequence>
<dbReference type="CDD" id="cd15862">
    <property type="entry name" value="SNARE_Vti1"/>
    <property type="match status" value="1"/>
</dbReference>
<dbReference type="GO" id="GO:0005789">
    <property type="term" value="C:endoplasmic reticulum membrane"/>
    <property type="evidence" value="ECO:0007669"/>
    <property type="project" value="TreeGrafter"/>
</dbReference>
<organism evidence="12 13">
    <name type="scientific">Rhizopus azygosporus</name>
    <name type="common">Rhizopus microsporus var. azygosporus</name>
    <dbReference type="NCBI Taxonomy" id="86630"/>
    <lineage>
        <taxon>Eukaryota</taxon>
        <taxon>Fungi</taxon>
        <taxon>Fungi incertae sedis</taxon>
        <taxon>Mucoromycota</taxon>
        <taxon>Mucoromycotina</taxon>
        <taxon>Mucoromycetes</taxon>
        <taxon>Mucorales</taxon>
        <taxon>Mucorineae</taxon>
        <taxon>Rhizopodaceae</taxon>
        <taxon>Rhizopus</taxon>
    </lineage>
</organism>
<dbReference type="Pfam" id="PF05008">
    <property type="entry name" value="V-SNARE"/>
    <property type="match status" value="1"/>
</dbReference>
<evidence type="ECO:0000256" key="8">
    <source>
        <dbReference type="ARBA" id="ARBA00060376"/>
    </source>
</evidence>
<dbReference type="SUPFAM" id="SSF47661">
    <property type="entry name" value="t-snare proteins"/>
    <property type="match status" value="1"/>
</dbReference>
<keyword evidence="4" id="KW-0653">Protein transport</keyword>
<dbReference type="FunFam" id="1.20.5.110:FF:000002">
    <property type="entry name" value="Vesicle transport through interaction with t-SNAREsB"/>
    <property type="match status" value="1"/>
</dbReference>
<dbReference type="GO" id="GO:0016236">
    <property type="term" value="P:macroautophagy"/>
    <property type="evidence" value="ECO:0007669"/>
    <property type="project" value="TreeGrafter"/>
</dbReference>
<dbReference type="GO" id="GO:0005484">
    <property type="term" value="F:SNAP receptor activity"/>
    <property type="evidence" value="ECO:0007669"/>
    <property type="project" value="TreeGrafter"/>
</dbReference>
<dbReference type="FunFam" id="1.20.58.400:FF:000001">
    <property type="entry name" value="Vesicle transport through interaction with t-SNAREs homolog 1A"/>
    <property type="match status" value="1"/>
</dbReference>
<dbReference type="SMART" id="SM00397">
    <property type="entry name" value="t_SNARE"/>
    <property type="match status" value="1"/>
</dbReference>
<dbReference type="Gene3D" id="1.20.5.110">
    <property type="match status" value="1"/>
</dbReference>
<evidence type="ECO:0000256" key="10">
    <source>
        <dbReference type="SAM" id="Phobius"/>
    </source>
</evidence>
<proteinExistence type="inferred from homology"/>
<evidence type="ECO:0000256" key="6">
    <source>
        <dbReference type="ARBA" id="ARBA00023054"/>
    </source>
</evidence>
<dbReference type="InterPro" id="IPR010989">
    <property type="entry name" value="SNARE"/>
</dbReference>
<dbReference type="PANTHER" id="PTHR21230:SF26">
    <property type="entry name" value="VESICLE TRANSPORT THROUGH INTERACTION WITH T-SNARES HOMOLOG 1A"/>
    <property type="match status" value="1"/>
</dbReference>
<dbReference type="InterPro" id="IPR038407">
    <property type="entry name" value="v-SNARE_N_sf"/>
</dbReference>
<feature type="domain" description="T-SNARE coiled-coil homology" evidence="11">
    <location>
        <begin position="131"/>
        <end position="198"/>
    </location>
</feature>
<keyword evidence="7 10" id="KW-0472">Membrane</keyword>
<dbReference type="GO" id="GO:0006891">
    <property type="term" value="P:intra-Golgi vesicle-mediated transport"/>
    <property type="evidence" value="ECO:0007669"/>
    <property type="project" value="TreeGrafter"/>
</dbReference>
<dbReference type="Proteomes" id="UP000252139">
    <property type="component" value="Unassembled WGS sequence"/>
</dbReference>
<comment type="similarity">
    <text evidence="1">Belongs to the VTI1 family.</text>
</comment>
<dbReference type="GO" id="GO:0000149">
    <property type="term" value="F:SNARE binding"/>
    <property type="evidence" value="ECO:0007669"/>
    <property type="project" value="TreeGrafter"/>
</dbReference>
<protein>
    <recommendedName>
        <fullName evidence="11">t-SNARE coiled-coil homology domain-containing protein</fullName>
    </recommendedName>
</protein>
<keyword evidence="2" id="KW-0813">Transport</keyword>
<evidence type="ECO:0000256" key="9">
    <source>
        <dbReference type="SAM" id="Coils"/>
    </source>
</evidence>
<dbReference type="PANTHER" id="PTHR21230">
    <property type="entry name" value="VESICLE TRANSPORT V-SNARE PROTEIN VTI1-RELATED"/>
    <property type="match status" value="1"/>
</dbReference>
<evidence type="ECO:0000256" key="4">
    <source>
        <dbReference type="ARBA" id="ARBA00022927"/>
    </source>
</evidence>
<evidence type="ECO:0000313" key="13">
    <source>
        <dbReference type="Proteomes" id="UP000252139"/>
    </source>
</evidence>
<dbReference type="AlphaFoldDB" id="A0A367JA67"/>
<feature type="transmembrane region" description="Helical" evidence="10">
    <location>
        <begin position="207"/>
        <end position="226"/>
    </location>
</feature>
<evidence type="ECO:0000256" key="3">
    <source>
        <dbReference type="ARBA" id="ARBA00022692"/>
    </source>
</evidence>
<dbReference type="Pfam" id="PF12352">
    <property type="entry name" value="V-SNARE_C"/>
    <property type="match status" value="1"/>
</dbReference>
<dbReference type="GO" id="GO:0005829">
    <property type="term" value="C:cytosol"/>
    <property type="evidence" value="ECO:0007669"/>
    <property type="project" value="GOC"/>
</dbReference>
<dbReference type="GO" id="GO:0006896">
    <property type="term" value="P:Golgi to vacuole transport"/>
    <property type="evidence" value="ECO:0007669"/>
    <property type="project" value="TreeGrafter"/>
</dbReference>
<dbReference type="GO" id="GO:0031201">
    <property type="term" value="C:SNARE complex"/>
    <property type="evidence" value="ECO:0007669"/>
    <property type="project" value="TreeGrafter"/>
</dbReference>
<feature type="coiled-coil region" evidence="9">
    <location>
        <begin position="41"/>
        <end position="97"/>
    </location>
</feature>
<dbReference type="GO" id="GO:0031902">
    <property type="term" value="C:late endosome membrane"/>
    <property type="evidence" value="ECO:0007669"/>
    <property type="project" value="TreeGrafter"/>
</dbReference>
<accession>A0A367JA67</accession>
<dbReference type="OrthoDB" id="430637at2759"/>
<dbReference type="EMBL" id="PJQL01001789">
    <property type="protein sequence ID" value="RCH86816.1"/>
    <property type="molecule type" value="Genomic_DNA"/>
</dbReference>
<evidence type="ECO:0000256" key="5">
    <source>
        <dbReference type="ARBA" id="ARBA00022989"/>
    </source>
</evidence>